<proteinExistence type="predicted"/>
<feature type="signal peptide" evidence="2">
    <location>
        <begin position="1"/>
        <end position="28"/>
    </location>
</feature>
<reference evidence="3" key="1">
    <citation type="journal article" date="2019" name="Sci. Rep.">
        <title>Draft genome of Tanacetum cinerariifolium, the natural source of mosquito coil.</title>
        <authorList>
            <person name="Yamashiro T."/>
            <person name="Shiraishi A."/>
            <person name="Satake H."/>
            <person name="Nakayama K."/>
        </authorList>
    </citation>
    <scope>NUCLEOTIDE SEQUENCE</scope>
</reference>
<feature type="chain" id="PRO_5026935279" evidence="2">
    <location>
        <begin position="29"/>
        <end position="161"/>
    </location>
</feature>
<gene>
    <name evidence="3" type="ORF">Tci_012988</name>
</gene>
<comment type="caution">
    <text evidence="3">The sequence shown here is derived from an EMBL/GenBank/DDBJ whole genome shotgun (WGS) entry which is preliminary data.</text>
</comment>
<evidence type="ECO:0000313" key="3">
    <source>
        <dbReference type="EMBL" id="GEU41010.1"/>
    </source>
</evidence>
<protein>
    <submittedName>
        <fullName evidence="3">Uncharacterized protein</fullName>
    </submittedName>
</protein>
<keyword evidence="2" id="KW-0732">Signal</keyword>
<evidence type="ECO:0000256" key="2">
    <source>
        <dbReference type="SAM" id="SignalP"/>
    </source>
</evidence>
<organism evidence="3">
    <name type="scientific">Tanacetum cinerariifolium</name>
    <name type="common">Dalmatian daisy</name>
    <name type="synonym">Chrysanthemum cinerariifolium</name>
    <dbReference type="NCBI Taxonomy" id="118510"/>
    <lineage>
        <taxon>Eukaryota</taxon>
        <taxon>Viridiplantae</taxon>
        <taxon>Streptophyta</taxon>
        <taxon>Embryophyta</taxon>
        <taxon>Tracheophyta</taxon>
        <taxon>Spermatophyta</taxon>
        <taxon>Magnoliopsida</taxon>
        <taxon>eudicotyledons</taxon>
        <taxon>Gunneridae</taxon>
        <taxon>Pentapetalae</taxon>
        <taxon>asterids</taxon>
        <taxon>campanulids</taxon>
        <taxon>Asterales</taxon>
        <taxon>Asteraceae</taxon>
        <taxon>Asteroideae</taxon>
        <taxon>Anthemideae</taxon>
        <taxon>Anthemidinae</taxon>
        <taxon>Tanacetum</taxon>
    </lineage>
</organism>
<accession>A0A6L2JWC4</accession>
<feature type="compositionally biased region" description="Gly residues" evidence="1">
    <location>
        <begin position="103"/>
        <end position="116"/>
    </location>
</feature>
<feature type="region of interest" description="Disordered" evidence="1">
    <location>
        <begin position="67"/>
        <end position="120"/>
    </location>
</feature>
<dbReference type="AlphaFoldDB" id="A0A6L2JWC4"/>
<sequence>MVKITSLLHISLIYSLIMSQSFLALAHGANEHALISRDTKLDHPRYFHTRKVHIAVQIEKARVPLIVPANAKPKPKKKKKKKKSFAVRTRASSQSDLNRQSSGGAGASGGGSGSGSGSMAAATARGYVGSGGGVSRDSHKSFATRKHASQYKFFSDVVYFC</sequence>
<feature type="compositionally biased region" description="Polar residues" evidence="1">
    <location>
        <begin position="90"/>
        <end position="100"/>
    </location>
</feature>
<dbReference type="EMBL" id="BKCJ010001380">
    <property type="protein sequence ID" value="GEU41010.1"/>
    <property type="molecule type" value="Genomic_DNA"/>
</dbReference>
<feature type="compositionally biased region" description="Basic residues" evidence="1">
    <location>
        <begin position="73"/>
        <end position="85"/>
    </location>
</feature>
<evidence type="ECO:0000256" key="1">
    <source>
        <dbReference type="SAM" id="MobiDB-lite"/>
    </source>
</evidence>
<name>A0A6L2JWC4_TANCI</name>